<dbReference type="InterPro" id="IPR001296">
    <property type="entry name" value="Glyco_trans_1"/>
</dbReference>
<keyword evidence="2" id="KW-0808">Transferase</keyword>
<dbReference type="PANTHER" id="PTHR12526">
    <property type="entry name" value="GLYCOSYLTRANSFERASE"/>
    <property type="match status" value="1"/>
</dbReference>
<dbReference type="GO" id="GO:0016757">
    <property type="term" value="F:glycosyltransferase activity"/>
    <property type="evidence" value="ECO:0007669"/>
    <property type="project" value="InterPro"/>
</dbReference>
<dbReference type="Gene3D" id="3.40.50.2000">
    <property type="entry name" value="Glycogen Phosphorylase B"/>
    <property type="match status" value="2"/>
</dbReference>
<reference evidence="2" key="1">
    <citation type="journal article" date="2020" name="mSystems">
        <title>Genome- and Community-Level Interaction Insights into Carbon Utilization and Element Cycling Functions of Hydrothermarchaeota in Hydrothermal Sediment.</title>
        <authorList>
            <person name="Zhou Z."/>
            <person name="Liu Y."/>
            <person name="Xu W."/>
            <person name="Pan J."/>
            <person name="Luo Z.H."/>
            <person name="Li M."/>
        </authorList>
    </citation>
    <scope>NUCLEOTIDE SEQUENCE [LARGE SCALE GENOMIC DNA]</scope>
    <source>
        <strain evidence="2">SpSt-769</strain>
    </source>
</reference>
<name>A0A7C4ESL1_9BACT</name>
<accession>A0A7C4ESL1</accession>
<dbReference type="Pfam" id="PF13692">
    <property type="entry name" value="Glyco_trans_1_4"/>
    <property type="match status" value="1"/>
</dbReference>
<proteinExistence type="predicted"/>
<protein>
    <submittedName>
        <fullName evidence="2">Glycosyltransferase</fullName>
    </submittedName>
</protein>
<dbReference type="EMBL" id="DTGT01000087">
    <property type="protein sequence ID" value="HGH60191.1"/>
    <property type="molecule type" value="Genomic_DNA"/>
</dbReference>
<comment type="caution">
    <text evidence="2">The sequence shown here is derived from an EMBL/GenBank/DDBJ whole genome shotgun (WGS) entry which is preliminary data.</text>
</comment>
<dbReference type="CDD" id="cd03801">
    <property type="entry name" value="GT4_PimA-like"/>
    <property type="match status" value="2"/>
</dbReference>
<sequence length="748" mass="84511">MARRLLECSDRNVEIRGFTCKSFVGATAVVAHSVLRPGLLLAQDRFNSHGSRCRWIYGPQISWLHHRIWREGGETLMKPKVFLTGGDGIGWAVDEDMRLTRAALDGLVELVPLERCDVIHSVWWEGLIGLEPRQLRNRVVLCHVPGEPFRYFGIPAHRLAMSAVHLWVPRSSQAEKELRSVGIHCLKVPYLIDATIFRPLAKNEPALSQARDKWHIPDDAYLIGNFARDSEGANLSTPKLVKGPDIFLEIVRGLQKKGARIHVVLAGPRRHWLLARLQENKVPFSYVGKPTSEDDIRTNFLPREELNVLYNLLDLYVVPSRSEGGPHAILEASAASCKIISTDVGLARDVLDEKCIYKSVPQAVEIIMDDIETASLNSTVDAHLARVQENHIPEASRPLFQDLYKLVRELQTSAASVAYPAKREDGTKESTGVRTQSGKSGPRKFTIGLWHKFFAPPYGGGNQFMMALRKALQKKGIEVRENELHPDIDAYILNSIHFDVEAFLEFNRTHRINVIHRIDGPIHLIRGFDREKDELCYELNARFASATVLQSAWTYQRIVEMGYHPISPVIIHNAVDDEIFHARNRAPFSTNRKIRLISTSWSNNPRKGGPMYKWIEEHIDWDRYEFTFVGNVSAPLERARRIPPVSSQELADILRQHDIYITASQNDPCSNALIEAMACGLPALYLEDGGHPELVRFGGLPFHSEDDFLPALDLLTNNYEAFQRLITVASLDDVAEKYLVLAREVAAS</sequence>
<feature type="domain" description="Glycosyl transferase family 1" evidence="1">
    <location>
        <begin position="241"/>
        <end position="352"/>
    </location>
</feature>
<gene>
    <name evidence="2" type="ORF">ENV54_02700</name>
</gene>
<dbReference type="SUPFAM" id="SSF53756">
    <property type="entry name" value="UDP-Glycosyltransferase/glycogen phosphorylase"/>
    <property type="match status" value="2"/>
</dbReference>
<evidence type="ECO:0000259" key="1">
    <source>
        <dbReference type="Pfam" id="PF00534"/>
    </source>
</evidence>
<dbReference type="AlphaFoldDB" id="A0A7C4ESL1"/>
<dbReference type="Pfam" id="PF00534">
    <property type="entry name" value="Glycos_transf_1"/>
    <property type="match status" value="1"/>
</dbReference>
<evidence type="ECO:0000313" key="2">
    <source>
        <dbReference type="EMBL" id="HGH60191.1"/>
    </source>
</evidence>
<organism evidence="2">
    <name type="scientific">Desulfomonile tiedjei</name>
    <dbReference type="NCBI Taxonomy" id="2358"/>
    <lineage>
        <taxon>Bacteria</taxon>
        <taxon>Pseudomonadati</taxon>
        <taxon>Thermodesulfobacteriota</taxon>
        <taxon>Desulfomonilia</taxon>
        <taxon>Desulfomonilales</taxon>
        <taxon>Desulfomonilaceae</taxon>
        <taxon>Desulfomonile</taxon>
    </lineage>
</organism>